<dbReference type="AlphaFoldDB" id="A0A3B0ZPF5"/>
<sequence>MLLKADENELLSLHAWLIASSQGRDSDDTFACILATWQTGDSALPDWLGLGAEQFYRMLEFHFPGFPIDSLPNPGREAAAHRCDEQDELRTLLLSHRAGVSTSEIWMAEVVAVASLGLDHLWQDMGLWSRKALGKLMMRNFPTLASQNNRDMKWKKFLYKQLCVAEGIYTCRSPSCERCTDYEQCFGLED</sequence>
<reference evidence="1" key="1">
    <citation type="submission" date="2018-06" db="EMBL/GenBank/DDBJ databases">
        <authorList>
            <person name="Zhirakovskaya E."/>
        </authorList>
    </citation>
    <scope>NUCLEOTIDE SEQUENCE</scope>
</reference>
<name>A0A3B0ZPF5_9ZZZZ</name>
<protein>
    <submittedName>
        <fullName evidence="1">Nitrogenase FeMo-cofactor synthesis molybdenum delivery protein NifQ</fullName>
    </submittedName>
</protein>
<proteinExistence type="predicted"/>
<dbReference type="EMBL" id="UOFM01000472">
    <property type="protein sequence ID" value="VAW82486.1"/>
    <property type="molecule type" value="Genomic_DNA"/>
</dbReference>
<gene>
    <name evidence="1" type="ORF">MNBD_GAMMA14-559</name>
</gene>
<dbReference type="Pfam" id="PF04891">
    <property type="entry name" value="NifQ"/>
    <property type="match status" value="1"/>
</dbReference>
<accession>A0A3B0ZPF5</accession>
<dbReference type="InterPro" id="IPR006975">
    <property type="entry name" value="NifQ"/>
</dbReference>
<dbReference type="GO" id="GO:0009399">
    <property type="term" value="P:nitrogen fixation"/>
    <property type="evidence" value="ECO:0007669"/>
    <property type="project" value="InterPro"/>
</dbReference>
<evidence type="ECO:0000313" key="1">
    <source>
        <dbReference type="EMBL" id="VAW82486.1"/>
    </source>
</evidence>
<organism evidence="1">
    <name type="scientific">hydrothermal vent metagenome</name>
    <dbReference type="NCBI Taxonomy" id="652676"/>
    <lineage>
        <taxon>unclassified sequences</taxon>
        <taxon>metagenomes</taxon>
        <taxon>ecological metagenomes</taxon>
    </lineage>
</organism>
<dbReference type="GO" id="GO:0030151">
    <property type="term" value="F:molybdenum ion binding"/>
    <property type="evidence" value="ECO:0007669"/>
    <property type="project" value="InterPro"/>
</dbReference>